<evidence type="ECO:0000313" key="2">
    <source>
        <dbReference type="EMBL" id="GIJ16540.1"/>
    </source>
</evidence>
<evidence type="ECO:0000313" key="3">
    <source>
        <dbReference type="Proteomes" id="UP000647860"/>
    </source>
</evidence>
<reference evidence="2 3" key="1">
    <citation type="submission" date="2021-01" db="EMBL/GenBank/DDBJ databases">
        <title>Whole genome shotgun sequence of Verrucosispora gifhornensis NBRC 16317.</title>
        <authorList>
            <person name="Komaki H."/>
            <person name="Tamura T."/>
        </authorList>
    </citation>
    <scope>NUCLEOTIDE SEQUENCE [LARGE SCALE GENOMIC DNA]</scope>
    <source>
        <strain evidence="2 3">NBRC 16317</strain>
    </source>
</reference>
<dbReference type="Proteomes" id="UP000647860">
    <property type="component" value="Unassembled WGS sequence"/>
</dbReference>
<keyword evidence="1" id="KW-0472">Membrane</keyword>
<evidence type="ECO:0000256" key="1">
    <source>
        <dbReference type="SAM" id="Phobius"/>
    </source>
</evidence>
<name>A0ABQ4IF54_9ACTN</name>
<feature type="transmembrane region" description="Helical" evidence="1">
    <location>
        <begin position="52"/>
        <end position="76"/>
    </location>
</feature>
<feature type="transmembrane region" description="Helical" evidence="1">
    <location>
        <begin position="7"/>
        <end position="32"/>
    </location>
</feature>
<organism evidence="2 3">
    <name type="scientific">Micromonospora gifhornensis</name>
    <dbReference type="NCBI Taxonomy" id="84594"/>
    <lineage>
        <taxon>Bacteria</taxon>
        <taxon>Bacillati</taxon>
        <taxon>Actinomycetota</taxon>
        <taxon>Actinomycetes</taxon>
        <taxon>Micromonosporales</taxon>
        <taxon>Micromonosporaceae</taxon>
        <taxon>Micromonospora</taxon>
    </lineage>
</organism>
<gene>
    <name evidence="2" type="ORF">Vgi01_32240</name>
</gene>
<protein>
    <submittedName>
        <fullName evidence="2">Uncharacterized protein</fullName>
    </submittedName>
</protein>
<keyword evidence="1" id="KW-1133">Transmembrane helix</keyword>
<accession>A0ABQ4IF54</accession>
<keyword evidence="1" id="KW-0812">Transmembrane</keyword>
<proteinExistence type="predicted"/>
<comment type="caution">
    <text evidence="2">The sequence shown here is derived from an EMBL/GenBank/DDBJ whole genome shotgun (WGS) entry which is preliminary data.</text>
</comment>
<dbReference type="EMBL" id="BOPA01000021">
    <property type="protein sequence ID" value="GIJ16540.1"/>
    <property type="molecule type" value="Genomic_DNA"/>
</dbReference>
<keyword evidence="3" id="KW-1185">Reference proteome</keyword>
<sequence length="92" mass="10027">MSVSRSSLALIIGGFMAITATVICCCAPLPLLMQPQPPWDDVGAQQSDWDRVVTWLIAAGSALLLGAYPLLAYGLVEWRAKRRASRAAQQRR</sequence>